<dbReference type="Proteomes" id="UP000324748">
    <property type="component" value="Unassembled WGS sequence"/>
</dbReference>
<accession>A0A5B0PCH4</accession>
<dbReference type="AlphaFoldDB" id="A0A5B0PCH4"/>
<feature type="region of interest" description="Disordered" evidence="1">
    <location>
        <begin position="66"/>
        <end position="165"/>
    </location>
</feature>
<dbReference type="GO" id="GO:0003746">
    <property type="term" value="F:translation elongation factor activity"/>
    <property type="evidence" value="ECO:0007669"/>
    <property type="project" value="UniProtKB-KW"/>
</dbReference>
<protein>
    <submittedName>
        <fullName evidence="2">Transcription elongation factor spt6</fullName>
    </submittedName>
</protein>
<evidence type="ECO:0000313" key="2">
    <source>
        <dbReference type="EMBL" id="KAA1099285.1"/>
    </source>
</evidence>
<evidence type="ECO:0000256" key="1">
    <source>
        <dbReference type="SAM" id="MobiDB-lite"/>
    </source>
</evidence>
<feature type="compositionally biased region" description="Basic residues" evidence="1">
    <location>
        <begin position="127"/>
        <end position="136"/>
    </location>
</feature>
<name>A0A5B0PCH4_PUCGR</name>
<gene>
    <name evidence="2" type="primary">SPT6_3</name>
    <name evidence="2" type="ORF">PGT21_002265</name>
</gene>
<feature type="non-terminal residue" evidence="2">
    <location>
        <position position="176"/>
    </location>
</feature>
<feature type="compositionally biased region" description="Polar residues" evidence="1">
    <location>
        <begin position="100"/>
        <end position="110"/>
    </location>
</feature>
<keyword evidence="2" id="KW-0648">Protein biosynthesis</keyword>
<feature type="compositionally biased region" description="Polar residues" evidence="1">
    <location>
        <begin position="137"/>
        <end position="148"/>
    </location>
</feature>
<sequence length="176" mass="19642">MKTKEDAESEMRIAPHEKARNANIVIDTSIQRRKRHRSVANDDDVRDQWTWMKDDLELLAANTGVPTQRKAKRPIATRGIGGSDNIDQDVEDDLIGFSTMKMTDSKTSARPQDEFPEDEPSNLPSRPSKRKDKHVRSSQGTTGRQKTGGSLDGALAPDVSDITKESWDEVIEVLGN</sequence>
<comment type="caution">
    <text evidence="2">The sequence shown here is derived from an EMBL/GenBank/DDBJ whole genome shotgun (WGS) entry which is preliminary data.</text>
</comment>
<evidence type="ECO:0000313" key="3">
    <source>
        <dbReference type="Proteomes" id="UP000324748"/>
    </source>
</evidence>
<keyword evidence="2" id="KW-0251">Elongation factor</keyword>
<dbReference type="EMBL" id="VSWC01000054">
    <property type="protein sequence ID" value="KAA1099285.1"/>
    <property type="molecule type" value="Genomic_DNA"/>
</dbReference>
<organism evidence="2 3">
    <name type="scientific">Puccinia graminis f. sp. tritici</name>
    <dbReference type="NCBI Taxonomy" id="56615"/>
    <lineage>
        <taxon>Eukaryota</taxon>
        <taxon>Fungi</taxon>
        <taxon>Dikarya</taxon>
        <taxon>Basidiomycota</taxon>
        <taxon>Pucciniomycotina</taxon>
        <taxon>Pucciniomycetes</taxon>
        <taxon>Pucciniales</taxon>
        <taxon>Pucciniaceae</taxon>
        <taxon>Puccinia</taxon>
    </lineage>
</organism>
<keyword evidence="3" id="KW-1185">Reference proteome</keyword>
<reference evidence="2 3" key="1">
    <citation type="submission" date="2019-05" db="EMBL/GenBank/DDBJ databases">
        <title>Emergence of the Ug99 lineage of the wheat stem rust pathogen through somatic hybridization.</title>
        <authorList>
            <person name="Li F."/>
            <person name="Upadhyaya N.M."/>
            <person name="Sperschneider J."/>
            <person name="Matny O."/>
            <person name="Nguyen-Phuc H."/>
            <person name="Mago R."/>
            <person name="Raley C."/>
            <person name="Miller M.E."/>
            <person name="Silverstein K.A.T."/>
            <person name="Henningsen E."/>
            <person name="Hirsch C.D."/>
            <person name="Visser B."/>
            <person name="Pretorius Z.A."/>
            <person name="Steffenson B.J."/>
            <person name="Schwessinger B."/>
            <person name="Dodds P.N."/>
            <person name="Figueroa M."/>
        </authorList>
    </citation>
    <scope>NUCLEOTIDE SEQUENCE [LARGE SCALE GENOMIC DNA]</scope>
    <source>
        <strain evidence="2">21-0</strain>
    </source>
</reference>
<proteinExistence type="predicted"/>